<keyword evidence="5 8" id="KW-0732">Signal</keyword>
<evidence type="ECO:0000256" key="3">
    <source>
        <dbReference type="ARBA" id="ARBA00022448"/>
    </source>
</evidence>
<evidence type="ECO:0000313" key="10">
    <source>
        <dbReference type="EMBL" id="VTR61477.1"/>
    </source>
</evidence>
<dbReference type="GO" id="GO:0009297">
    <property type="term" value="P:pilus assembly"/>
    <property type="evidence" value="ECO:0007669"/>
    <property type="project" value="InterPro"/>
</dbReference>
<comment type="similarity">
    <text evidence="2">Belongs to the fimbrial export usher family.</text>
</comment>
<reference evidence="10" key="1">
    <citation type="submission" date="2019-05" db="EMBL/GenBank/DDBJ databases">
        <authorList>
            <consortium name="Pathogen Informatics"/>
        </authorList>
    </citation>
    <scope>NUCLEOTIDE SEQUENCE [LARGE SCALE GENOMIC DNA]</scope>
    <source>
        <strain evidence="10">NCTC12965</strain>
    </source>
</reference>
<name>A0A4U9WPJ8_SERFO</name>
<accession>A0A4U9WPJ8</accession>
<dbReference type="Gene3D" id="3.10.20.410">
    <property type="match status" value="1"/>
</dbReference>
<dbReference type="Pfam" id="PF13954">
    <property type="entry name" value="PapC_N"/>
    <property type="match status" value="1"/>
</dbReference>
<dbReference type="InterPro" id="IPR000015">
    <property type="entry name" value="Fimb_usher"/>
</dbReference>
<evidence type="ECO:0000256" key="8">
    <source>
        <dbReference type="SAM" id="SignalP"/>
    </source>
</evidence>
<dbReference type="PANTHER" id="PTHR30451">
    <property type="entry name" value="OUTER MEMBRANE USHER PROTEIN"/>
    <property type="match status" value="1"/>
</dbReference>
<comment type="subcellular location">
    <subcellularLocation>
        <location evidence="1">Cell outer membrane</location>
        <topology evidence="1">Multi-pass membrane protein</topology>
    </subcellularLocation>
</comment>
<sequence length="121" mass="13516">MGLRLTRLVILTLAGIGMSTASQAVEFNTHIIDAKDRENIDLSRFEVANYILPGEYLLDIVINGHLLPEQRLIKYIATESKKNSRVCLTPELVEQFDLTDSFRSSLTTWPWPAMPLAGPGS</sequence>
<feature type="signal peptide" evidence="8">
    <location>
        <begin position="1"/>
        <end position="24"/>
    </location>
</feature>
<keyword evidence="6" id="KW-0472">Membrane</keyword>
<keyword evidence="3" id="KW-0813">Transport</keyword>
<dbReference type="AlphaFoldDB" id="A0A4U9WPJ8"/>
<dbReference type="InterPro" id="IPR037224">
    <property type="entry name" value="PapC_N_sf"/>
</dbReference>
<evidence type="ECO:0000256" key="5">
    <source>
        <dbReference type="ARBA" id="ARBA00022729"/>
    </source>
</evidence>
<dbReference type="PANTHER" id="PTHR30451:SF4">
    <property type="entry name" value="OUTER MEMBRANE USHER PROTEIN YQIG-RELATED"/>
    <property type="match status" value="1"/>
</dbReference>
<evidence type="ECO:0000256" key="2">
    <source>
        <dbReference type="ARBA" id="ARBA00008064"/>
    </source>
</evidence>
<evidence type="ECO:0000256" key="6">
    <source>
        <dbReference type="ARBA" id="ARBA00023136"/>
    </source>
</evidence>
<keyword evidence="4" id="KW-0812">Transmembrane</keyword>
<dbReference type="InterPro" id="IPR025885">
    <property type="entry name" value="PapC_N"/>
</dbReference>
<evidence type="ECO:0000256" key="1">
    <source>
        <dbReference type="ARBA" id="ARBA00004571"/>
    </source>
</evidence>
<dbReference type="GO" id="GO:0015473">
    <property type="term" value="F:fimbrial usher porin activity"/>
    <property type="evidence" value="ECO:0007669"/>
    <property type="project" value="InterPro"/>
</dbReference>
<dbReference type="EMBL" id="CABEEZ010000168">
    <property type="protein sequence ID" value="VTR61477.1"/>
    <property type="molecule type" value="Genomic_DNA"/>
</dbReference>
<evidence type="ECO:0000256" key="4">
    <source>
        <dbReference type="ARBA" id="ARBA00022692"/>
    </source>
</evidence>
<feature type="domain" description="PapC N-terminal" evidence="9">
    <location>
        <begin position="26"/>
        <end position="99"/>
    </location>
</feature>
<proteinExistence type="inferred from homology"/>
<dbReference type="GO" id="GO:0009279">
    <property type="term" value="C:cell outer membrane"/>
    <property type="evidence" value="ECO:0007669"/>
    <property type="project" value="UniProtKB-SubCell"/>
</dbReference>
<organism evidence="10">
    <name type="scientific">Serratia fonticola</name>
    <dbReference type="NCBI Taxonomy" id="47917"/>
    <lineage>
        <taxon>Bacteria</taxon>
        <taxon>Pseudomonadati</taxon>
        <taxon>Pseudomonadota</taxon>
        <taxon>Gammaproteobacteria</taxon>
        <taxon>Enterobacterales</taxon>
        <taxon>Yersiniaceae</taxon>
        <taxon>Serratia</taxon>
    </lineage>
</organism>
<protein>
    <submittedName>
        <fullName evidence="10">Outer membrane usher protein papC</fullName>
    </submittedName>
</protein>
<evidence type="ECO:0000259" key="9">
    <source>
        <dbReference type="Pfam" id="PF13954"/>
    </source>
</evidence>
<evidence type="ECO:0000256" key="7">
    <source>
        <dbReference type="ARBA" id="ARBA00023237"/>
    </source>
</evidence>
<feature type="chain" id="PRO_5020308089" evidence="8">
    <location>
        <begin position="25"/>
        <end position="121"/>
    </location>
</feature>
<gene>
    <name evidence="10" type="primary">papC_49</name>
    <name evidence="10" type="ORF">NCTC12965_08842</name>
</gene>
<keyword evidence="7" id="KW-0998">Cell outer membrane</keyword>
<dbReference type="SUPFAM" id="SSF141729">
    <property type="entry name" value="FimD N-terminal domain-like"/>
    <property type="match status" value="1"/>
</dbReference>